<comment type="catalytic activity">
    <reaction evidence="10">
        <text>[(1-&gt;4)-alpha-D-galacturonosyl methyl ester](n) + n H2O = [(1-&gt;4)-alpha-D-galacturonosyl](n) + n methanol + n H(+)</text>
        <dbReference type="Rhea" id="RHEA:22380"/>
        <dbReference type="Rhea" id="RHEA-COMP:14570"/>
        <dbReference type="Rhea" id="RHEA-COMP:14573"/>
        <dbReference type="ChEBI" id="CHEBI:15377"/>
        <dbReference type="ChEBI" id="CHEBI:15378"/>
        <dbReference type="ChEBI" id="CHEBI:17790"/>
        <dbReference type="ChEBI" id="CHEBI:140522"/>
        <dbReference type="ChEBI" id="CHEBI:140523"/>
        <dbReference type="EC" id="3.1.1.11"/>
    </reaction>
</comment>
<evidence type="ECO:0000256" key="2">
    <source>
        <dbReference type="ARBA" id="ARBA00006027"/>
    </source>
</evidence>
<keyword evidence="7" id="KW-1015">Disulfide bond</keyword>
<dbReference type="InterPro" id="IPR012334">
    <property type="entry name" value="Pectin_lyas_fold"/>
</dbReference>
<dbReference type="Pfam" id="PF01095">
    <property type="entry name" value="Pectinesterase"/>
    <property type="match status" value="1"/>
</dbReference>
<dbReference type="FunFam" id="2.160.20.10:FF:000001">
    <property type="entry name" value="Pectinesterase"/>
    <property type="match status" value="1"/>
</dbReference>
<dbReference type="PANTHER" id="PTHR31707">
    <property type="entry name" value="PECTINESTERASE"/>
    <property type="match status" value="1"/>
</dbReference>
<keyword evidence="8" id="KW-0325">Glycoprotein</keyword>
<dbReference type="SUPFAM" id="SSF51126">
    <property type="entry name" value="Pectin lyase-like"/>
    <property type="match status" value="1"/>
</dbReference>
<accession>A0AAP0HZ13</accession>
<dbReference type="InterPro" id="IPR011050">
    <property type="entry name" value="Pectin_lyase_fold/virulence"/>
</dbReference>
<comment type="similarity">
    <text evidence="3">In the C-terminal section; belongs to the pectinesterase family.</text>
</comment>
<organism evidence="12 13">
    <name type="scientific">Stephania cephalantha</name>
    <dbReference type="NCBI Taxonomy" id="152367"/>
    <lineage>
        <taxon>Eukaryota</taxon>
        <taxon>Viridiplantae</taxon>
        <taxon>Streptophyta</taxon>
        <taxon>Embryophyta</taxon>
        <taxon>Tracheophyta</taxon>
        <taxon>Spermatophyta</taxon>
        <taxon>Magnoliopsida</taxon>
        <taxon>Ranunculales</taxon>
        <taxon>Menispermaceae</taxon>
        <taxon>Menispermoideae</taxon>
        <taxon>Cissampelideae</taxon>
        <taxon>Stephania</taxon>
    </lineage>
</organism>
<dbReference type="GO" id="GO:0045490">
    <property type="term" value="P:pectin catabolic process"/>
    <property type="evidence" value="ECO:0007669"/>
    <property type="project" value="UniProtKB-UniRule"/>
</dbReference>
<comment type="similarity">
    <text evidence="2">In the N-terminal section; belongs to the PMEI family.</text>
</comment>
<dbReference type="EMBL" id="JBBNAG010000010">
    <property type="protein sequence ID" value="KAK9101655.1"/>
    <property type="molecule type" value="Genomic_DNA"/>
</dbReference>
<dbReference type="Pfam" id="PF04043">
    <property type="entry name" value="PMEI"/>
    <property type="match status" value="1"/>
</dbReference>
<dbReference type="InterPro" id="IPR035513">
    <property type="entry name" value="Invertase/methylesterase_inhib"/>
</dbReference>
<dbReference type="PROSITE" id="PS00503">
    <property type="entry name" value="PECTINESTERASE_2"/>
    <property type="match status" value="1"/>
</dbReference>
<dbReference type="Gene3D" id="2.160.20.10">
    <property type="entry name" value="Single-stranded right-handed beta-helix, Pectin lyase-like"/>
    <property type="match status" value="1"/>
</dbReference>
<keyword evidence="5 10" id="KW-0378">Hydrolase</keyword>
<sequence>MLTKTKKKLFFISLSSILLVGVLIGAIVGTRKRSSHQHDDDDEDNSAAHVILKSSCSMTRYPELCYSAIASVPESKAKLTCHKDVIEASVNLTIASTAENFHTIKKLATRKSLTEREKTALHDCLEMVDETLDELRVIEKNLKEYPNNKKLPKQDAEELKLFLSAAMTNQESCIDGFSHDDADKKVREELLKGQLHYDDDDDGSGFPSWLSVGDRRLLQAPTVTADVTVAADGSGNFKTIAAAVAAAPEKSSKRYVIKIKAGVYRENVEVPKKKTFLMFVGDGRRNTIVTGSRNVKDGSTTFHSATVAVVGNNFLARDITFENTAGPSKHQAVALRVGSDLSAFYRCDILAYQDTLYVHSLRQFFTECLVVGTVDFIFGNAAVVLQNCDLHGRRPNSGQRNMFTAQGRTDPNQNTGIVIQKCRIGATSDLAPVISSFPSYLGRPWKEYSRTIVMQSTISNVISPAGWHEWTGNFALNTLFYAEYQNTGPGAGTSQRVKWKGFRVLTSPTQAQPFTVGSFLLGNMWLGSTGFPFSTGL</sequence>
<keyword evidence="6 10" id="KW-0063">Aspartyl esterase</keyword>
<feature type="active site" evidence="9">
    <location>
        <position position="375"/>
    </location>
</feature>
<dbReference type="AlphaFoldDB" id="A0AAP0HZ13"/>
<dbReference type="EC" id="3.1.1.11" evidence="4 10"/>
<dbReference type="SUPFAM" id="SSF101148">
    <property type="entry name" value="Plant invertase/pectin methylesterase inhibitor"/>
    <property type="match status" value="1"/>
</dbReference>
<comment type="pathway">
    <text evidence="1 10">Glycan metabolism; pectin degradation; 2-dehydro-3-deoxy-D-gluconate from pectin: step 1/5.</text>
</comment>
<evidence type="ECO:0000256" key="8">
    <source>
        <dbReference type="ARBA" id="ARBA00023180"/>
    </source>
</evidence>
<evidence type="ECO:0000256" key="3">
    <source>
        <dbReference type="ARBA" id="ARBA00007786"/>
    </source>
</evidence>
<feature type="domain" description="Pectinesterase inhibitor" evidence="11">
    <location>
        <begin position="47"/>
        <end position="191"/>
    </location>
</feature>
<evidence type="ECO:0000313" key="13">
    <source>
        <dbReference type="Proteomes" id="UP001419268"/>
    </source>
</evidence>
<evidence type="ECO:0000256" key="1">
    <source>
        <dbReference type="ARBA" id="ARBA00005184"/>
    </source>
</evidence>
<evidence type="ECO:0000259" key="11">
    <source>
        <dbReference type="SMART" id="SM00856"/>
    </source>
</evidence>
<dbReference type="SMART" id="SM00856">
    <property type="entry name" value="PMEI"/>
    <property type="match status" value="1"/>
</dbReference>
<dbReference type="GO" id="GO:0030599">
    <property type="term" value="F:pectinesterase activity"/>
    <property type="evidence" value="ECO:0007669"/>
    <property type="project" value="UniProtKB-UniRule"/>
</dbReference>
<dbReference type="Proteomes" id="UP001419268">
    <property type="component" value="Unassembled WGS sequence"/>
</dbReference>
<dbReference type="FunFam" id="1.20.140.40:FF:000010">
    <property type="entry name" value="Pectinesterase"/>
    <property type="match status" value="1"/>
</dbReference>
<name>A0AAP0HZ13_9MAGN</name>
<reference evidence="12 13" key="1">
    <citation type="submission" date="2024-01" db="EMBL/GenBank/DDBJ databases">
        <title>Genome assemblies of Stephania.</title>
        <authorList>
            <person name="Yang L."/>
        </authorList>
    </citation>
    <scope>NUCLEOTIDE SEQUENCE [LARGE SCALE GENOMIC DNA]</scope>
    <source>
        <strain evidence="12">JXDWG</strain>
        <tissue evidence="12">Leaf</tissue>
    </source>
</reference>
<evidence type="ECO:0000256" key="9">
    <source>
        <dbReference type="PROSITE-ProRule" id="PRU10040"/>
    </source>
</evidence>
<dbReference type="Gene3D" id="1.20.140.40">
    <property type="entry name" value="Invertase/pectin methylesterase inhibitor family protein"/>
    <property type="match status" value="1"/>
</dbReference>
<comment type="caution">
    <text evidence="12">The sequence shown here is derived from an EMBL/GenBank/DDBJ whole genome shotgun (WGS) entry which is preliminary data.</text>
</comment>
<evidence type="ECO:0000256" key="5">
    <source>
        <dbReference type="ARBA" id="ARBA00022801"/>
    </source>
</evidence>
<dbReference type="InterPro" id="IPR000070">
    <property type="entry name" value="Pectinesterase_cat"/>
</dbReference>
<dbReference type="GO" id="GO:0004857">
    <property type="term" value="F:enzyme inhibitor activity"/>
    <property type="evidence" value="ECO:0007669"/>
    <property type="project" value="InterPro"/>
</dbReference>
<dbReference type="CDD" id="cd15798">
    <property type="entry name" value="PMEI-like_3"/>
    <property type="match status" value="1"/>
</dbReference>
<gene>
    <name evidence="12" type="ORF">Scep_025085</name>
</gene>
<evidence type="ECO:0000256" key="6">
    <source>
        <dbReference type="ARBA" id="ARBA00023085"/>
    </source>
</evidence>
<dbReference type="InterPro" id="IPR033131">
    <property type="entry name" value="Pectinesterase_Asp_AS"/>
</dbReference>
<evidence type="ECO:0000313" key="12">
    <source>
        <dbReference type="EMBL" id="KAK9101655.1"/>
    </source>
</evidence>
<evidence type="ECO:0000256" key="4">
    <source>
        <dbReference type="ARBA" id="ARBA00013229"/>
    </source>
</evidence>
<evidence type="ECO:0000256" key="10">
    <source>
        <dbReference type="RuleBase" id="RU000589"/>
    </source>
</evidence>
<dbReference type="GO" id="GO:0042545">
    <property type="term" value="P:cell wall modification"/>
    <property type="evidence" value="ECO:0007669"/>
    <property type="project" value="UniProtKB-UniRule"/>
</dbReference>
<keyword evidence="13" id="KW-1185">Reference proteome</keyword>
<dbReference type="NCBIfam" id="TIGR01614">
    <property type="entry name" value="PME_inhib"/>
    <property type="match status" value="1"/>
</dbReference>
<evidence type="ECO:0000256" key="7">
    <source>
        <dbReference type="ARBA" id="ARBA00023157"/>
    </source>
</evidence>
<dbReference type="InterPro" id="IPR006501">
    <property type="entry name" value="Pectinesterase_inhib_dom"/>
</dbReference>
<proteinExistence type="inferred from homology"/>
<protein>
    <recommendedName>
        <fullName evidence="4 10">Pectinesterase</fullName>
        <ecNumber evidence="4 10">3.1.1.11</ecNumber>
    </recommendedName>
</protein>